<dbReference type="GO" id="GO:0005524">
    <property type="term" value="F:ATP binding"/>
    <property type="evidence" value="ECO:0007669"/>
    <property type="project" value="UniProtKB-UniRule"/>
</dbReference>
<dbReference type="PANTHER" id="PTHR43895:SF123">
    <property type="entry name" value="NON-SPECIFIC SERINE_THREONINE PROTEIN KINASE"/>
    <property type="match status" value="1"/>
</dbReference>
<organism evidence="11 12">
    <name type="scientific">Mucuna pruriens</name>
    <name type="common">Velvet bean</name>
    <name type="synonym">Dolichos pruriens</name>
    <dbReference type="NCBI Taxonomy" id="157652"/>
    <lineage>
        <taxon>Eukaryota</taxon>
        <taxon>Viridiplantae</taxon>
        <taxon>Streptophyta</taxon>
        <taxon>Embryophyta</taxon>
        <taxon>Tracheophyta</taxon>
        <taxon>Spermatophyta</taxon>
        <taxon>Magnoliopsida</taxon>
        <taxon>eudicotyledons</taxon>
        <taxon>Gunneridae</taxon>
        <taxon>Pentapetalae</taxon>
        <taxon>rosids</taxon>
        <taxon>fabids</taxon>
        <taxon>Fabales</taxon>
        <taxon>Fabaceae</taxon>
        <taxon>Papilionoideae</taxon>
        <taxon>50 kb inversion clade</taxon>
        <taxon>NPAAA clade</taxon>
        <taxon>indigoferoid/millettioid clade</taxon>
        <taxon>Phaseoleae</taxon>
        <taxon>Mucuna</taxon>
    </lineage>
</organism>
<comment type="cofactor">
    <cofactor evidence="1">
        <name>Mn(2+)</name>
        <dbReference type="ChEBI" id="CHEBI:29035"/>
    </cofactor>
</comment>
<dbReference type="OrthoDB" id="193931at2759"/>
<dbReference type="Pfam" id="PF03822">
    <property type="entry name" value="NAF"/>
    <property type="match status" value="1"/>
</dbReference>
<protein>
    <submittedName>
        <fullName evidence="11">CBL-interacting serine/threonine-protein kinase 23</fullName>
    </submittedName>
</protein>
<dbReference type="PROSITE" id="PS50011">
    <property type="entry name" value="PROTEIN_KINASE_DOM"/>
    <property type="match status" value="2"/>
</dbReference>
<evidence type="ECO:0000313" key="11">
    <source>
        <dbReference type="EMBL" id="RDX69307.1"/>
    </source>
</evidence>
<evidence type="ECO:0000256" key="6">
    <source>
        <dbReference type="ARBA" id="ARBA00022777"/>
    </source>
</evidence>
<dbReference type="InterPro" id="IPR000719">
    <property type="entry name" value="Prot_kinase_dom"/>
</dbReference>
<evidence type="ECO:0000256" key="5">
    <source>
        <dbReference type="ARBA" id="ARBA00022741"/>
    </source>
</evidence>
<dbReference type="InterPro" id="IPR017441">
    <property type="entry name" value="Protein_kinase_ATP_BS"/>
</dbReference>
<dbReference type="STRING" id="157652.A0A371ETD5"/>
<dbReference type="PROSITE" id="PS00107">
    <property type="entry name" value="PROTEIN_KINASE_ATP"/>
    <property type="match status" value="2"/>
</dbReference>
<dbReference type="Gene3D" id="3.30.200.20">
    <property type="entry name" value="Phosphorylase Kinase, domain 1"/>
    <property type="match status" value="3"/>
</dbReference>
<dbReference type="InterPro" id="IPR011009">
    <property type="entry name" value="Kinase-like_dom_sf"/>
</dbReference>
<feature type="domain" description="Protein kinase" evidence="10">
    <location>
        <begin position="23"/>
        <end position="297"/>
    </location>
</feature>
<evidence type="ECO:0000259" key="10">
    <source>
        <dbReference type="PROSITE" id="PS50011"/>
    </source>
</evidence>
<proteinExistence type="inferred from homology"/>
<dbReference type="AlphaFoldDB" id="A0A371ETD5"/>
<name>A0A371ETD5_MUCPR</name>
<keyword evidence="5 9" id="KW-0547">Nucleotide-binding</keyword>
<dbReference type="Proteomes" id="UP000257109">
    <property type="component" value="Unassembled WGS sequence"/>
</dbReference>
<dbReference type="Gene3D" id="3.30.310.80">
    <property type="entry name" value="Kinase associated domain 1, KA1"/>
    <property type="match status" value="2"/>
</dbReference>
<dbReference type="PANTHER" id="PTHR43895">
    <property type="entry name" value="CALCIUM/CALMODULIN-DEPENDENT PROTEIN KINASE KINASE-RELATED"/>
    <property type="match status" value="1"/>
</dbReference>
<sequence length="847" mass="94880">MADAQASSSGNTENIIPIRVGRYELGQTLGTGTSSVVKLARHLDTGHDVAIKVFDKKLLLGDKILTLADKKKRRLRKQKKAAIKREIAILNMCRHPNVVRMIEVMATKKKIYIVLEHVASGELYDKISQTSLSGMTEGPARRYFQHLICGLDYCHSKGVSHRDLKPQNLLVDADGGLKVSDFGLSVLAQQVRQDGLLHTVCGTPHYTAPEVLSNNGYEGQKADIWSCGVILFFTVAGYLPFRTDADNSTVSYEKILRADFTCPYFFSKRLQSLVNRILDPNPATRITIDEIYQHEWFTRNYQPPRFSQEDISFDDASASSSKAPVRVKREARFISSSPTNEIISGIEQVANTLGFNVKRLCLVLSLTHQAHAFKFKNNNNNSYYASQMSIEGGEHAMRKGHLIIAIEIYEMAPSFHMVELRKAGGNVLEFHKLVFGMQFYKALSFGLQDIIWKAEPIDDAETDERMTKESLGSNGTIRVGKYELGNTLGAGKFSAVKLARHVDTRDNVAIKVFDKDRVLINQKIHAVMATKTKIYIVLELVTGGELFDRIASNGILSEPEARRYFQQLVTAVNYCHRRGIPHRNLKPEKLLVDANGVLKVSDFGLSALPQQVQQDGQHRAVRGSPQYMAPEVISDNGYYEGAQADIWSCGVILFVLLAGYLPFNENSYMNLCLKIFQANFTCPPSFSPRVKALIKRMLDPNLATRITISEIFQDEWFMTDYEQNVMGWKDAGPAAPEAPEAPLTRNAFENMCNSLGFNLVENFFKQETSFVSRRSANDLVSGIELAAASLGFEVKKRNYKLKIEGKHAGPKGHLSIATKIFEVDPFFNMVEIRKIGGDAQEFDTLKI</sequence>
<comment type="function">
    <text evidence="8">CIPK serine-threonine protein kinases interact with CBL proteins. Binding of a CBL protein to the regulatory NAF domain of CIPK protein lead to the activation of the kinase in a calcium-dependent manner.</text>
</comment>
<comment type="similarity">
    <text evidence="2">Belongs to the protein kinase superfamily. CAMK Ser/Thr protein kinase family. SNF1 subfamily.</text>
</comment>
<keyword evidence="6 11" id="KW-0418">Kinase</keyword>
<dbReference type="Pfam" id="PF00069">
    <property type="entry name" value="Pkinase"/>
    <property type="match status" value="2"/>
</dbReference>
<dbReference type="SMART" id="SM00220">
    <property type="entry name" value="S_TKc"/>
    <property type="match status" value="2"/>
</dbReference>
<dbReference type="SUPFAM" id="SSF56112">
    <property type="entry name" value="Protein kinase-like (PK-like)"/>
    <property type="match status" value="2"/>
</dbReference>
<reference evidence="11" key="1">
    <citation type="submission" date="2018-05" db="EMBL/GenBank/DDBJ databases">
        <title>Draft genome of Mucuna pruriens seed.</title>
        <authorList>
            <person name="Nnadi N.E."/>
            <person name="Vos R."/>
            <person name="Hasami M.H."/>
            <person name="Devisetty U.K."/>
            <person name="Aguiy J.C."/>
        </authorList>
    </citation>
    <scope>NUCLEOTIDE SEQUENCE [LARGE SCALE GENOMIC DNA]</scope>
    <source>
        <strain evidence="11">JCA_2017</strain>
    </source>
</reference>
<dbReference type="PROSITE" id="PS00108">
    <property type="entry name" value="PROTEIN_KINASE_ST"/>
    <property type="match status" value="1"/>
</dbReference>
<dbReference type="InterPro" id="IPR008271">
    <property type="entry name" value="Ser/Thr_kinase_AS"/>
</dbReference>
<dbReference type="GO" id="GO:0007165">
    <property type="term" value="P:signal transduction"/>
    <property type="evidence" value="ECO:0007669"/>
    <property type="project" value="InterPro"/>
</dbReference>
<evidence type="ECO:0000256" key="3">
    <source>
        <dbReference type="ARBA" id="ARBA00022527"/>
    </source>
</evidence>
<dbReference type="EMBL" id="QJKJ01012167">
    <property type="protein sequence ID" value="RDX69307.1"/>
    <property type="molecule type" value="Genomic_DNA"/>
</dbReference>
<gene>
    <name evidence="11" type="primary">CIPK23</name>
    <name evidence="11" type="ORF">CR513_51602</name>
</gene>
<feature type="binding site" evidence="9">
    <location>
        <position position="511"/>
    </location>
    <ligand>
        <name>ATP</name>
        <dbReference type="ChEBI" id="CHEBI:30616"/>
    </ligand>
</feature>
<evidence type="ECO:0000256" key="8">
    <source>
        <dbReference type="ARBA" id="ARBA00058225"/>
    </source>
</evidence>
<dbReference type="FunFam" id="1.10.510.10:FF:000571">
    <property type="entry name" value="Maternal embryonic leucine zipper kinase"/>
    <property type="match status" value="2"/>
</dbReference>
<evidence type="ECO:0000256" key="9">
    <source>
        <dbReference type="PROSITE-ProRule" id="PRU10141"/>
    </source>
</evidence>
<evidence type="ECO:0000256" key="7">
    <source>
        <dbReference type="ARBA" id="ARBA00022840"/>
    </source>
</evidence>
<keyword evidence="4" id="KW-0808">Transferase</keyword>
<evidence type="ECO:0000256" key="4">
    <source>
        <dbReference type="ARBA" id="ARBA00022679"/>
    </source>
</evidence>
<feature type="domain" description="Protein kinase" evidence="10">
    <location>
        <begin position="482"/>
        <end position="717"/>
    </location>
</feature>
<evidence type="ECO:0000313" key="12">
    <source>
        <dbReference type="Proteomes" id="UP000257109"/>
    </source>
</evidence>
<evidence type="ECO:0000256" key="1">
    <source>
        <dbReference type="ARBA" id="ARBA00001936"/>
    </source>
</evidence>
<keyword evidence="3" id="KW-0723">Serine/threonine-protein kinase</keyword>
<dbReference type="GO" id="GO:0004674">
    <property type="term" value="F:protein serine/threonine kinase activity"/>
    <property type="evidence" value="ECO:0007669"/>
    <property type="project" value="UniProtKB-KW"/>
</dbReference>
<feature type="non-terminal residue" evidence="11">
    <location>
        <position position="1"/>
    </location>
</feature>
<dbReference type="Gene3D" id="1.10.510.10">
    <property type="entry name" value="Transferase(Phosphotransferase) domain 1"/>
    <property type="match status" value="2"/>
</dbReference>
<evidence type="ECO:0000256" key="2">
    <source>
        <dbReference type="ARBA" id="ARBA00006234"/>
    </source>
</evidence>
<dbReference type="CDD" id="cd12195">
    <property type="entry name" value="CIPK_C"/>
    <property type="match status" value="2"/>
</dbReference>
<keyword evidence="12" id="KW-1185">Reference proteome</keyword>
<accession>A0A371ETD5</accession>
<keyword evidence="7 9" id="KW-0067">ATP-binding</keyword>
<feature type="binding site" evidence="9">
    <location>
        <position position="52"/>
    </location>
    <ligand>
        <name>ATP</name>
        <dbReference type="ChEBI" id="CHEBI:30616"/>
    </ligand>
</feature>
<dbReference type="InterPro" id="IPR004041">
    <property type="entry name" value="NAF_dom"/>
</dbReference>
<comment type="caution">
    <text evidence="11">The sequence shown here is derived from an EMBL/GenBank/DDBJ whole genome shotgun (WGS) entry which is preliminary data.</text>
</comment>